<evidence type="ECO:0000313" key="1">
    <source>
        <dbReference type="EMBL" id="KDN42720.1"/>
    </source>
</evidence>
<evidence type="ECO:0000313" key="2">
    <source>
        <dbReference type="Proteomes" id="UP000027361"/>
    </source>
</evidence>
<reference evidence="1 2" key="1">
    <citation type="submission" date="2014-05" db="EMBL/GenBank/DDBJ databases">
        <title>Draft genome sequence of a rare smut relative, Tilletiaria anomala UBC 951.</title>
        <authorList>
            <consortium name="DOE Joint Genome Institute"/>
            <person name="Toome M."/>
            <person name="Kuo A."/>
            <person name="Henrissat B."/>
            <person name="Lipzen A."/>
            <person name="Tritt A."/>
            <person name="Yoshinaga Y."/>
            <person name="Zane M."/>
            <person name="Barry K."/>
            <person name="Grigoriev I.V."/>
            <person name="Spatafora J.W."/>
            <person name="Aimea M.C."/>
        </authorList>
    </citation>
    <scope>NUCLEOTIDE SEQUENCE [LARGE SCALE GENOMIC DNA]</scope>
    <source>
        <strain evidence="1 2">UBC 951</strain>
    </source>
</reference>
<accession>A0A066VVY4</accession>
<dbReference type="GeneID" id="25264774"/>
<dbReference type="AlphaFoldDB" id="A0A066VVY4"/>
<dbReference type="Proteomes" id="UP000027361">
    <property type="component" value="Unassembled WGS sequence"/>
</dbReference>
<dbReference type="HOGENOM" id="CLU_2251911_0_0_1"/>
<gene>
    <name evidence="1" type="ORF">K437DRAFT_257744</name>
</gene>
<proteinExistence type="predicted"/>
<organism evidence="1 2">
    <name type="scientific">Tilletiaria anomala (strain ATCC 24038 / CBS 436.72 / UBC 951)</name>
    <dbReference type="NCBI Taxonomy" id="1037660"/>
    <lineage>
        <taxon>Eukaryota</taxon>
        <taxon>Fungi</taxon>
        <taxon>Dikarya</taxon>
        <taxon>Basidiomycota</taxon>
        <taxon>Ustilaginomycotina</taxon>
        <taxon>Exobasidiomycetes</taxon>
        <taxon>Georgefischeriales</taxon>
        <taxon>Tilletiariaceae</taxon>
        <taxon>Tilletiaria</taxon>
    </lineage>
</organism>
<dbReference type="InParanoid" id="A0A066VVY4"/>
<sequence>MPEASDCSCSFLVAYMRQRKATLALVPCTRTLPSPQRDTKVSAPSAASASSASTCMVGSWLAFQVLNMAEDCRAVKPHQLGAGVKLAQLPDAAAGFCQVGGVEE</sequence>
<dbReference type="EMBL" id="JMSN01000067">
    <property type="protein sequence ID" value="KDN42720.1"/>
    <property type="molecule type" value="Genomic_DNA"/>
</dbReference>
<keyword evidence="2" id="KW-1185">Reference proteome</keyword>
<protein>
    <submittedName>
        <fullName evidence="1">Uncharacterized protein</fullName>
    </submittedName>
</protein>
<dbReference type="RefSeq" id="XP_013242144.1">
    <property type="nucleotide sequence ID" value="XM_013386690.1"/>
</dbReference>
<comment type="caution">
    <text evidence="1">The sequence shown here is derived from an EMBL/GenBank/DDBJ whole genome shotgun (WGS) entry which is preliminary data.</text>
</comment>
<name>A0A066VVY4_TILAU</name>